<reference evidence="3" key="1">
    <citation type="journal article" date="2019" name="Int. J. Syst. Evol. Microbiol.">
        <title>The Global Catalogue of Microorganisms (GCM) 10K type strain sequencing project: providing services to taxonomists for standard genome sequencing and annotation.</title>
        <authorList>
            <consortium name="The Broad Institute Genomics Platform"/>
            <consortium name="The Broad Institute Genome Sequencing Center for Infectious Disease"/>
            <person name="Wu L."/>
            <person name="Ma J."/>
        </authorList>
    </citation>
    <scope>NUCLEOTIDE SEQUENCE [LARGE SCALE GENOMIC DNA]</scope>
    <source>
        <strain evidence="3">JCM 30071</strain>
    </source>
</reference>
<dbReference type="EMBL" id="BMPN01000005">
    <property type="protein sequence ID" value="GGJ67989.1"/>
    <property type="molecule type" value="Genomic_DNA"/>
</dbReference>
<evidence type="ECO:0000313" key="2">
    <source>
        <dbReference type="EMBL" id="GGJ67989.1"/>
    </source>
</evidence>
<organism evidence="2 3">
    <name type="scientific">Virgibacillus kapii</name>
    <dbReference type="NCBI Taxonomy" id="1638645"/>
    <lineage>
        <taxon>Bacteria</taxon>
        <taxon>Bacillati</taxon>
        <taxon>Bacillota</taxon>
        <taxon>Bacilli</taxon>
        <taxon>Bacillales</taxon>
        <taxon>Bacillaceae</taxon>
        <taxon>Virgibacillus</taxon>
    </lineage>
</organism>
<proteinExistence type="predicted"/>
<protein>
    <submittedName>
        <fullName evidence="2">Uncharacterized protein</fullName>
    </submittedName>
</protein>
<gene>
    <name evidence="2" type="ORF">GCM10007111_32300</name>
</gene>
<sequence length="45" mass="5172">MVVMKMFVTAVVMYVQVMILAMIHVMIHVIILVMIPEEKIENGEP</sequence>
<keyword evidence="1" id="KW-1133">Transmembrane helix</keyword>
<keyword evidence="1" id="KW-0812">Transmembrane</keyword>
<dbReference type="Proteomes" id="UP000634435">
    <property type="component" value="Unassembled WGS sequence"/>
</dbReference>
<comment type="caution">
    <text evidence="2">The sequence shown here is derived from an EMBL/GenBank/DDBJ whole genome shotgun (WGS) entry which is preliminary data.</text>
</comment>
<keyword evidence="3" id="KW-1185">Reference proteome</keyword>
<name>A0ABQ2DU00_9BACI</name>
<feature type="transmembrane region" description="Helical" evidence="1">
    <location>
        <begin position="12"/>
        <end position="35"/>
    </location>
</feature>
<evidence type="ECO:0000313" key="3">
    <source>
        <dbReference type="Proteomes" id="UP000634435"/>
    </source>
</evidence>
<keyword evidence="1" id="KW-0472">Membrane</keyword>
<evidence type="ECO:0000256" key="1">
    <source>
        <dbReference type="SAM" id="Phobius"/>
    </source>
</evidence>
<accession>A0ABQ2DU00</accession>